<proteinExistence type="predicted"/>
<dbReference type="EMBL" id="LAZR01009403">
    <property type="protein sequence ID" value="KKM72796.1"/>
    <property type="molecule type" value="Genomic_DNA"/>
</dbReference>
<comment type="caution">
    <text evidence="2">The sequence shown here is derived from an EMBL/GenBank/DDBJ whole genome shotgun (WGS) entry which is preliminary data.</text>
</comment>
<sequence>MRTRVTNIRYTFIDTRLIGTIRIDRTTIFGNPFKIKKGCTRKQSIEKFKSYFYNRIKTDKVFRQRIKALGGHVLGCWCKPLLCHGDIIVEYLDSENEKKKTYNRIG</sequence>
<dbReference type="InterPro" id="IPR025475">
    <property type="entry name" value="DUF4326"/>
</dbReference>
<reference evidence="2" key="1">
    <citation type="journal article" date="2015" name="Nature">
        <title>Complex archaea that bridge the gap between prokaryotes and eukaryotes.</title>
        <authorList>
            <person name="Spang A."/>
            <person name="Saw J.H."/>
            <person name="Jorgensen S.L."/>
            <person name="Zaremba-Niedzwiedzka K."/>
            <person name="Martijn J."/>
            <person name="Lind A.E."/>
            <person name="van Eijk R."/>
            <person name="Schleper C."/>
            <person name="Guy L."/>
            <person name="Ettema T.J."/>
        </authorList>
    </citation>
    <scope>NUCLEOTIDE SEQUENCE</scope>
</reference>
<name>A0A0F9KDT6_9ZZZZ</name>
<gene>
    <name evidence="2" type="ORF">LCGC14_1416870</name>
</gene>
<accession>A0A0F9KDT6</accession>
<organism evidence="2">
    <name type="scientific">marine sediment metagenome</name>
    <dbReference type="NCBI Taxonomy" id="412755"/>
    <lineage>
        <taxon>unclassified sequences</taxon>
        <taxon>metagenomes</taxon>
        <taxon>ecological metagenomes</taxon>
    </lineage>
</organism>
<protein>
    <recommendedName>
        <fullName evidence="1">DUF4326 domain-containing protein</fullName>
    </recommendedName>
</protein>
<feature type="domain" description="DUF4326" evidence="1">
    <location>
        <begin position="20"/>
        <end position="90"/>
    </location>
</feature>
<evidence type="ECO:0000259" key="1">
    <source>
        <dbReference type="Pfam" id="PF14216"/>
    </source>
</evidence>
<evidence type="ECO:0000313" key="2">
    <source>
        <dbReference type="EMBL" id="KKM72796.1"/>
    </source>
</evidence>
<dbReference type="AlphaFoldDB" id="A0A0F9KDT6"/>
<dbReference type="Pfam" id="PF14216">
    <property type="entry name" value="DUF4326"/>
    <property type="match status" value="1"/>
</dbReference>